<dbReference type="GO" id="GO:0050806">
    <property type="term" value="P:positive regulation of synaptic transmission"/>
    <property type="evidence" value="ECO:0007669"/>
    <property type="project" value="TreeGrafter"/>
</dbReference>
<gene>
    <name evidence="14" type="ORF">OXX778_LOCUS8580</name>
</gene>
<evidence type="ECO:0000256" key="5">
    <source>
        <dbReference type="ARBA" id="ARBA00022889"/>
    </source>
</evidence>
<evidence type="ECO:0000256" key="6">
    <source>
        <dbReference type="ARBA" id="ARBA00022989"/>
    </source>
</evidence>
<dbReference type="GO" id="GO:0007155">
    <property type="term" value="P:cell adhesion"/>
    <property type="evidence" value="ECO:0007669"/>
    <property type="project" value="UniProtKB-KW"/>
</dbReference>
<dbReference type="OrthoDB" id="10012272at2759"/>
<dbReference type="Gene3D" id="2.60.40.60">
    <property type="entry name" value="Cadherins"/>
    <property type="match status" value="1"/>
</dbReference>
<feature type="chain" id="PRO_5032732460" description="Calsyntenin C-terminal domain-containing protein" evidence="12">
    <location>
        <begin position="21"/>
        <end position="1027"/>
    </location>
</feature>
<comment type="caution">
    <text evidence="14">The sequence shown here is derived from an EMBL/GenBank/DDBJ whole genome shotgun (WGS) entry which is preliminary data.</text>
</comment>
<keyword evidence="8" id="KW-0325">Glycoprotein</keyword>
<dbReference type="Proteomes" id="UP000663879">
    <property type="component" value="Unassembled WGS sequence"/>
</dbReference>
<evidence type="ECO:0000256" key="4">
    <source>
        <dbReference type="ARBA" id="ARBA00022837"/>
    </source>
</evidence>
<keyword evidence="1 11" id="KW-0812">Transmembrane</keyword>
<name>A0A813VP89_9BILA</name>
<keyword evidence="15" id="KW-1185">Reference proteome</keyword>
<feature type="domain" description="Calsyntenin C-terminal" evidence="13">
    <location>
        <begin position="589"/>
        <end position="942"/>
    </location>
</feature>
<keyword evidence="6 11" id="KW-1133">Transmembrane helix</keyword>
<dbReference type="EMBL" id="CAJNOC010001194">
    <property type="protein sequence ID" value="CAF0843509.1"/>
    <property type="molecule type" value="Genomic_DNA"/>
</dbReference>
<feature type="region of interest" description="Disordered" evidence="10">
    <location>
        <begin position="913"/>
        <end position="932"/>
    </location>
</feature>
<protein>
    <recommendedName>
        <fullName evidence="13">Calsyntenin C-terminal domain-containing protein</fullName>
    </recommendedName>
</protein>
<feature type="transmembrane region" description="Helical" evidence="11">
    <location>
        <begin position="881"/>
        <end position="905"/>
    </location>
</feature>
<evidence type="ECO:0000313" key="14">
    <source>
        <dbReference type="EMBL" id="CAF0843509.1"/>
    </source>
</evidence>
<dbReference type="InterPro" id="IPR045588">
    <property type="entry name" value="CLSTN_C"/>
</dbReference>
<dbReference type="InterPro" id="IPR013320">
    <property type="entry name" value="ConA-like_dom_sf"/>
</dbReference>
<feature type="compositionally biased region" description="Acidic residues" evidence="10">
    <location>
        <begin position="336"/>
        <end position="350"/>
    </location>
</feature>
<evidence type="ECO:0000256" key="8">
    <source>
        <dbReference type="ARBA" id="ARBA00023180"/>
    </source>
</evidence>
<sequence>MMRFNFLIFLLYNFVYKLNAIAAPILDIDNESIGYIGTIGERNVLVDLKPHLQIRNIDSINGICSYHVFKPTSEEFPFTIDIKDKTTGEAIIELIRKDSEKANFLDCTKRKHYDFLIQAHDCSTPSVPSNKVPVKIEVLDHDDFKLKFEQEGLYQKVLIESDEIYENFLTIRARDNDCTNDGYACHYQLLNENLIPVDPLFPFKIDTIGQLSSVRSVKRGEQFNFVTRAFDCLNNNSYVDAKVSISVNEPCLPQWTISQSEINTHEEKTLILPNIQFNICDDHISLHKPDSECLIDSVEAKLSLALDPTIKTNCQKCDLIQPTGKLTLFNGRNEPNADDDSDEDDSEDDYTNQILPPGLKEPENYQTFLKTNGKSKKIDFSGEFGSEFTLSAWIRRPKNADKTIKEQVLCGTDSKTMNRHHYGLYFYRGNLKFLLRREPNEHTNTNDKDLNQDSSNIDSNEAFYPSLWEWSLYEPFVSDSKWHLYEIKFSYPNASLFIDGVKFVENSTNSDIIDAYELNDAGDTGDIVSYIGACYHARTQALTDYFEGDIGPIVLVKKRDEKKLEEEKLKCKSKCGEFLDAGSGNILEAIDSSNELILRASNFNEMSDLIKKVSYFNKDSNSQSGSRSIKLSTNIHCKNNGKNIELKDIDIKLNLKHKKREFKVILQGDRQITVTKTDLENGFEPFKDILITKIDDNIDSDDSDESSTETKTTTTQSIQLSSCQVKIIPDRNLMAPSLNNEKVMFLQNLLDEYNFKFEETLNSVFITGLQTIKNYENFIRHLTYVVINVNEVDPNRLELIRNKKFLISCYSADGKKESNMISIGVNLDRTETIKKVNAINLAGPVAHKQLQSFVVSENDDDIIEKKSQASALIKNAPASPMVFALLVMASCAIGFLLVFGAIKMYTSRVLSKRKPLPNEENPPLEWDDSGLNITENPLETLEINKETGQVVHSVEYEEDEYSSYEDEDDEYNEDEQYSSEEEPNKVVERELEWDDTSLEIKLREKQLQLSKSSLSNKLTTSNSNQFV</sequence>
<comment type="subcellular location">
    <subcellularLocation>
        <location evidence="9">Endomembrane system</location>
        <topology evidence="9">Single-pass type I membrane protein</topology>
    </subcellularLocation>
</comment>
<dbReference type="Gene3D" id="2.60.120.200">
    <property type="match status" value="1"/>
</dbReference>
<evidence type="ECO:0000256" key="2">
    <source>
        <dbReference type="ARBA" id="ARBA00022729"/>
    </source>
</evidence>
<feature type="region of interest" description="Disordered" evidence="10">
    <location>
        <begin position="946"/>
        <end position="990"/>
    </location>
</feature>
<dbReference type="GO" id="GO:0045211">
    <property type="term" value="C:postsynaptic membrane"/>
    <property type="evidence" value="ECO:0007669"/>
    <property type="project" value="TreeGrafter"/>
</dbReference>
<dbReference type="Pfam" id="PF19699">
    <property type="entry name" value="CLSTN_C"/>
    <property type="match status" value="1"/>
</dbReference>
<feature type="compositionally biased region" description="Acidic residues" evidence="10">
    <location>
        <begin position="956"/>
        <end position="981"/>
    </location>
</feature>
<evidence type="ECO:0000256" key="12">
    <source>
        <dbReference type="SAM" id="SignalP"/>
    </source>
</evidence>
<evidence type="ECO:0000313" key="15">
    <source>
        <dbReference type="Proteomes" id="UP000663879"/>
    </source>
</evidence>
<evidence type="ECO:0000256" key="7">
    <source>
        <dbReference type="ARBA" id="ARBA00023136"/>
    </source>
</evidence>
<keyword evidence="7 11" id="KW-0472">Membrane</keyword>
<dbReference type="GO" id="GO:0051965">
    <property type="term" value="P:positive regulation of synapse assembly"/>
    <property type="evidence" value="ECO:0007669"/>
    <property type="project" value="TreeGrafter"/>
</dbReference>
<dbReference type="GO" id="GO:0012505">
    <property type="term" value="C:endomembrane system"/>
    <property type="evidence" value="ECO:0007669"/>
    <property type="project" value="UniProtKB-SubCell"/>
</dbReference>
<dbReference type="AlphaFoldDB" id="A0A813VP89"/>
<accession>A0A813VP89</accession>
<dbReference type="PANTHER" id="PTHR14139:SF2">
    <property type="entry name" value="CALSYNTENIN-1"/>
    <property type="match status" value="1"/>
</dbReference>
<dbReference type="GO" id="GO:0009986">
    <property type="term" value="C:cell surface"/>
    <property type="evidence" value="ECO:0007669"/>
    <property type="project" value="TreeGrafter"/>
</dbReference>
<feature type="signal peptide" evidence="12">
    <location>
        <begin position="1"/>
        <end position="20"/>
    </location>
</feature>
<reference evidence="14" key="1">
    <citation type="submission" date="2021-02" db="EMBL/GenBank/DDBJ databases">
        <authorList>
            <person name="Nowell W R."/>
        </authorList>
    </citation>
    <scope>NUCLEOTIDE SEQUENCE</scope>
    <source>
        <strain evidence="14">Ploen Becks lab</strain>
    </source>
</reference>
<keyword evidence="2 12" id="KW-0732">Signal</keyword>
<evidence type="ECO:0000259" key="13">
    <source>
        <dbReference type="Pfam" id="PF19699"/>
    </source>
</evidence>
<feature type="region of interest" description="Disordered" evidence="10">
    <location>
        <begin position="328"/>
        <end position="364"/>
    </location>
</feature>
<evidence type="ECO:0000256" key="9">
    <source>
        <dbReference type="ARBA" id="ARBA00046288"/>
    </source>
</evidence>
<evidence type="ECO:0000256" key="10">
    <source>
        <dbReference type="SAM" id="MobiDB-lite"/>
    </source>
</evidence>
<evidence type="ECO:0000256" key="11">
    <source>
        <dbReference type="SAM" id="Phobius"/>
    </source>
</evidence>
<keyword evidence="5" id="KW-0130">Cell adhesion</keyword>
<evidence type="ECO:0000256" key="3">
    <source>
        <dbReference type="ARBA" id="ARBA00022737"/>
    </source>
</evidence>
<keyword evidence="4" id="KW-0106">Calcium</keyword>
<dbReference type="SUPFAM" id="SSF49899">
    <property type="entry name" value="Concanavalin A-like lectins/glucanases"/>
    <property type="match status" value="1"/>
</dbReference>
<proteinExistence type="predicted"/>
<dbReference type="PANTHER" id="PTHR14139">
    <property type="entry name" value="CALSYNTENIN"/>
    <property type="match status" value="1"/>
</dbReference>
<keyword evidence="3" id="KW-0677">Repeat</keyword>
<evidence type="ECO:0000256" key="1">
    <source>
        <dbReference type="ARBA" id="ARBA00022692"/>
    </source>
</evidence>
<organism evidence="14 15">
    <name type="scientific">Brachionus calyciflorus</name>
    <dbReference type="NCBI Taxonomy" id="104777"/>
    <lineage>
        <taxon>Eukaryota</taxon>
        <taxon>Metazoa</taxon>
        <taxon>Spiralia</taxon>
        <taxon>Gnathifera</taxon>
        <taxon>Rotifera</taxon>
        <taxon>Eurotatoria</taxon>
        <taxon>Monogononta</taxon>
        <taxon>Pseudotrocha</taxon>
        <taxon>Ploima</taxon>
        <taxon>Brachionidae</taxon>
        <taxon>Brachionus</taxon>
    </lineage>
</organism>